<reference evidence="2" key="1">
    <citation type="submission" date="2015-12" db="EMBL/GenBank/DDBJ databases">
        <authorList>
            <person name="Sencilo A."/>
            <person name="Bamford D.H."/>
            <person name="Roine E."/>
        </authorList>
    </citation>
    <scope>NUCLEOTIDE SEQUENCE [LARGE SCALE GENOMIC DNA]</scope>
</reference>
<evidence type="ECO:0000313" key="2">
    <source>
        <dbReference type="Proteomes" id="UP000225722"/>
    </source>
</evidence>
<dbReference type="EMBL" id="KU230356">
    <property type="protein sequence ID" value="ALY07616.1"/>
    <property type="molecule type" value="Genomic_DNA"/>
</dbReference>
<evidence type="ECO:0000313" key="1">
    <source>
        <dbReference type="EMBL" id="ALY07616.1"/>
    </source>
</evidence>
<protein>
    <submittedName>
        <fullName evidence="1">Uncharacterized protein</fullName>
    </submittedName>
</protein>
<keyword evidence="2" id="KW-1185">Reference proteome</keyword>
<proteinExistence type="predicted"/>
<sequence>MKHSADLKPALFQISPDQITNYLIANGWVIDRVVDGHSVFSLEHGDTGCKLLLPQQDNDPDYAHRLLDILLVLQLTRSPSIGDIANEIKRLQVKHKACTIN</sequence>
<name>A0A1L2BX56_9CAUD</name>
<dbReference type="Proteomes" id="UP000225722">
    <property type="component" value="Segment"/>
</dbReference>
<gene>
    <name evidence="1" type="ORF">2AV2_164</name>
</gene>
<organism evidence="1 2">
    <name type="scientific">Nodularia phage vB_NpeS-2AV2</name>
    <dbReference type="NCBI Taxonomy" id="1777122"/>
    <lineage>
        <taxon>Viruses</taxon>
        <taxon>Duplodnaviria</taxon>
        <taxon>Heunggongvirae</taxon>
        <taxon>Uroviricota</taxon>
        <taxon>Caudoviricetes</taxon>
        <taxon>Ravarandavirus</taxon>
        <taxon>Ravarandavirus rv2AV2</taxon>
    </lineage>
</organism>
<accession>A0A1L2BX56</accession>